<evidence type="ECO:0000256" key="5">
    <source>
        <dbReference type="SAM" id="MobiDB-lite"/>
    </source>
</evidence>
<evidence type="ECO:0000256" key="1">
    <source>
        <dbReference type="ARBA" id="ARBA00004167"/>
    </source>
</evidence>
<keyword evidence="3" id="KW-1133">Transmembrane helix</keyword>
<evidence type="ECO:0000256" key="3">
    <source>
        <dbReference type="ARBA" id="ARBA00022989"/>
    </source>
</evidence>
<dbReference type="InterPro" id="IPR037682">
    <property type="entry name" value="TonB_C"/>
</dbReference>
<proteinExistence type="predicted"/>
<dbReference type="NCBIfam" id="TIGR01352">
    <property type="entry name" value="tonB_Cterm"/>
    <property type="match status" value="1"/>
</dbReference>
<feature type="domain" description="TonB C-terminal" evidence="6">
    <location>
        <begin position="153"/>
        <end position="247"/>
    </location>
</feature>
<evidence type="ECO:0000259" key="6">
    <source>
        <dbReference type="PROSITE" id="PS52015"/>
    </source>
</evidence>
<feature type="region of interest" description="Disordered" evidence="5">
    <location>
        <begin position="75"/>
        <end position="151"/>
    </location>
</feature>
<comment type="subcellular location">
    <subcellularLocation>
        <location evidence="1">Membrane</location>
        <topology evidence="1">Single-pass membrane protein</topology>
    </subcellularLocation>
</comment>
<dbReference type="RefSeq" id="WP_302108710.1">
    <property type="nucleotide sequence ID" value="NZ_JAUKTR010000001.1"/>
</dbReference>
<keyword evidence="8" id="KW-1185">Reference proteome</keyword>
<accession>A0ABT8SJN8</accession>
<protein>
    <submittedName>
        <fullName evidence="7">TonB family protein</fullName>
    </submittedName>
</protein>
<feature type="compositionally biased region" description="Pro residues" evidence="5">
    <location>
        <begin position="76"/>
        <end position="87"/>
    </location>
</feature>
<dbReference type="SUPFAM" id="SSF74653">
    <property type="entry name" value="TolA/TonB C-terminal domain"/>
    <property type="match status" value="1"/>
</dbReference>
<dbReference type="Proteomes" id="UP001169063">
    <property type="component" value="Unassembled WGS sequence"/>
</dbReference>
<dbReference type="Pfam" id="PF03544">
    <property type="entry name" value="TonB_C"/>
    <property type="match status" value="1"/>
</dbReference>
<feature type="compositionally biased region" description="Low complexity" evidence="5">
    <location>
        <begin position="122"/>
        <end position="148"/>
    </location>
</feature>
<gene>
    <name evidence="7" type="ORF">Q0812_02440</name>
</gene>
<name>A0ABT8SJN8_9CAUL</name>
<evidence type="ECO:0000256" key="4">
    <source>
        <dbReference type="ARBA" id="ARBA00023136"/>
    </source>
</evidence>
<keyword evidence="4" id="KW-0472">Membrane</keyword>
<dbReference type="EMBL" id="JAUKTR010000001">
    <property type="protein sequence ID" value="MDO1558290.1"/>
    <property type="molecule type" value="Genomic_DNA"/>
</dbReference>
<dbReference type="Gene3D" id="3.30.1150.10">
    <property type="match status" value="1"/>
</dbReference>
<comment type="caution">
    <text evidence="7">The sequence shown here is derived from an EMBL/GenBank/DDBJ whole genome shotgun (WGS) entry which is preliminary data.</text>
</comment>
<reference evidence="7" key="1">
    <citation type="submission" date="2023-07" db="EMBL/GenBank/DDBJ databases">
        <title>Brevundimonas soil sp. nov., isolated from the soil of chemical plant.</title>
        <authorList>
            <person name="Wu N."/>
        </authorList>
    </citation>
    <scope>NUCLEOTIDE SEQUENCE</scope>
    <source>
        <strain evidence="7">XZ-24</strain>
    </source>
</reference>
<organism evidence="7 8">
    <name type="scientific">Peiella sedimenti</name>
    <dbReference type="NCBI Taxonomy" id="3061083"/>
    <lineage>
        <taxon>Bacteria</taxon>
        <taxon>Pseudomonadati</taxon>
        <taxon>Pseudomonadota</taxon>
        <taxon>Alphaproteobacteria</taxon>
        <taxon>Caulobacterales</taxon>
        <taxon>Caulobacteraceae</taxon>
        <taxon>Peiella</taxon>
    </lineage>
</organism>
<evidence type="ECO:0000256" key="2">
    <source>
        <dbReference type="ARBA" id="ARBA00022692"/>
    </source>
</evidence>
<sequence>MMMKVAGGPGIVSPIEYGGGPRRRLSRGAWIAIGVSVGLHVAGGLALYHQRFQLDEPIAQTGPEMPPITMIRLAPKPQPLPETPRAPTPIHNPDRPIPVDTPTAPFPPVETTGPTDTGPVISTTPAETPGGTATSTTATSSGPAASPGVITNPRWIQQPSARQMERHYPARAIDNGVAGAATLRCTVTATGSVTGCSVTEETPQGYGFGRAAVQLSRYFRMSPRTVDGVAVEGAAVTIPIRFNAGEG</sequence>
<dbReference type="InterPro" id="IPR006260">
    <property type="entry name" value="TonB/TolA_C"/>
</dbReference>
<dbReference type="PROSITE" id="PS52015">
    <property type="entry name" value="TONB_CTD"/>
    <property type="match status" value="1"/>
</dbReference>
<keyword evidence="2" id="KW-0812">Transmembrane</keyword>
<evidence type="ECO:0000313" key="7">
    <source>
        <dbReference type="EMBL" id="MDO1558290.1"/>
    </source>
</evidence>
<evidence type="ECO:0000313" key="8">
    <source>
        <dbReference type="Proteomes" id="UP001169063"/>
    </source>
</evidence>